<proteinExistence type="predicted"/>
<dbReference type="Pfam" id="PF01575">
    <property type="entry name" value="MaoC_dehydratas"/>
    <property type="match status" value="1"/>
</dbReference>
<dbReference type="Gene3D" id="3.10.129.10">
    <property type="entry name" value="Hotdog Thioesterase"/>
    <property type="match status" value="1"/>
</dbReference>
<dbReference type="AlphaFoldDB" id="A0A1H3H002"/>
<dbReference type="InterPro" id="IPR029069">
    <property type="entry name" value="HotDog_dom_sf"/>
</dbReference>
<organism evidence="2 3">
    <name type="scientific">Halobellus clavatus</name>
    <dbReference type="NCBI Taxonomy" id="660517"/>
    <lineage>
        <taxon>Archaea</taxon>
        <taxon>Methanobacteriati</taxon>
        <taxon>Methanobacteriota</taxon>
        <taxon>Stenosarchaea group</taxon>
        <taxon>Halobacteria</taxon>
        <taxon>Halobacteriales</taxon>
        <taxon>Haloferacaceae</taxon>
        <taxon>Halobellus</taxon>
    </lineage>
</organism>
<evidence type="ECO:0000313" key="3">
    <source>
        <dbReference type="Proteomes" id="UP000199170"/>
    </source>
</evidence>
<reference evidence="3" key="1">
    <citation type="submission" date="2016-10" db="EMBL/GenBank/DDBJ databases">
        <authorList>
            <person name="Varghese N."/>
            <person name="Submissions S."/>
        </authorList>
    </citation>
    <scope>NUCLEOTIDE SEQUENCE [LARGE SCALE GENOMIC DNA]</scope>
    <source>
        <strain evidence="3">CGMCC 1.10118</strain>
    </source>
</reference>
<protein>
    <submittedName>
        <fullName evidence="2">Acyl dehydratase</fullName>
    </submittedName>
</protein>
<dbReference type="SUPFAM" id="SSF54637">
    <property type="entry name" value="Thioesterase/thiol ester dehydrase-isomerase"/>
    <property type="match status" value="1"/>
</dbReference>
<dbReference type="OrthoDB" id="225748at2157"/>
<keyword evidence="3" id="KW-1185">Reference proteome</keyword>
<dbReference type="CDD" id="cd03454">
    <property type="entry name" value="YdeM"/>
    <property type="match status" value="1"/>
</dbReference>
<dbReference type="Proteomes" id="UP000199170">
    <property type="component" value="Unassembled WGS sequence"/>
</dbReference>
<evidence type="ECO:0000259" key="1">
    <source>
        <dbReference type="Pfam" id="PF01575"/>
    </source>
</evidence>
<dbReference type="PANTHER" id="PTHR43664">
    <property type="entry name" value="MONOAMINE OXIDASE-RELATED"/>
    <property type="match status" value="1"/>
</dbReference>
<sequence length="147" mass="16430">MQYYEDIEVGTTASFGSYEVTAEEIKEFAEKYDPQPFHVDEEAAADSMFGELVASGWHTMAMCMRMVNQNPDPVAAIAGIGADDIRWHKPVTPGLQLELHTEIVDKWPSDRDVSGFITRGIEARDQHGDAVVTYETTALVKTRAYDE</sequence>
<feature type="domain" description="MaoC-like" evidence="1">
    <location>
        <begin position="16"/>
        <end position="112"/>
    </location>
</feature>
<dbReference type="InterPro" id="IPR002539">
    <property type="entry name" value="MaoC-like_dom"/>
</dbReference>
<dbReference type="RefSeq" id="WP_089767187.1">
    <property type="nucleotide sequence ID" value="NZ_FNPB01000006.1"/>
</dbReference>
<dbReference type="PANTHER" id="PTHR43664:SF1">
    <property type="entry name" value="BETA-METHYLMALYL-COA DEHYDRATASE"/>
    <property type="match status" value="1"/>
</dbReference>
<dbReference type="EMBL" id="FNPB01000006">
    <property type="protein sequence ID" value="SDY08852.1"/>
    <property type="molecule type" value="Genomic_DNA"/>
</dbReference>
<name>A0A1H3H002_9EURY</name>
<accession>A0A1H3H002</accession>
<gene>
    <name evidence="2" type="ORF">SAMN04487946_10680</name>
</gene>
<dbReference type="InterPro" id="IPR052342">
    <property type="entry name" value="MCH/BMMD"/>
</dbReference>
<evidence type="ECO:0000313" key="2">
    <source>
        <dbReference type="EMBL" id="SDY08852.1"/>
    </source>
</evidence>
<dbReference type="STRING" id="660517.SAMN04487946_10680"/>